<dbReference type="InterPro" id="IPR032690">
    <property type="entry name" value="CarS"/>
</dbReference>
<evidence type="ECO:0008006" key="4">
    <source>
        <dbReference type="Google" id="ProtNLM"/>
    </source>
</evidence>
<feature type="transmembrane region" description="Helical" evidence="1">
    <location>
        <begin position="6"/>
        <end position="26"/>
    </location>
</feature>
<keyword evidence="1" id="KW-0812">Transmembrane</keyword>
<keyword evidence="1" id="KW-0472">Membrane</keyword>
<name>A0A1G2BLU1_9BACT</name>
<keyword evidence="1" id="KW-1133">Transmembrane helix</keyword>
<organism evidence="2 3">
    <name type="scientific">Candidatus Komeilibacteria bacterium RIFCSPHIGHO2_01_FULL_52_14</name>
    <dbReference type="NCBI Taxonomy" id="1798549"/>
    <lineage>
        <taxon>Bacteria</taxon>
        <taxon>Candidatus Komeiliibacteriota</taxon>
    </lineage>
</organism>
<dbReference type="Pfam" id="PF01864">
    <property type="entry name" value="CarS-like"/>
    <property type="match status" value="1"/>
</dbReference>
<evidence type="ECO:0000313" key="3">
    <source>
        <dbReference type="Proteomes" id="UP000177817"/>
    </source>
</evidence>
<gene>
    <name evidence="2" type="ORF">A2677_00455</name>
</gene>
<protein>
    <recommendedName>
        <fullName evidence="4">CDP-diglyceride synthetase</fullName>
    </recommendedName>
</protein>
<proteinExistence type="predicted"/>
<dbReference type="Proteomes" id="UP000177817">
    <property type="component" value="Unassembled WGS sequence"/>
</dbReference>
<evidence type="ECO:0000256" key="1">
    <source>
        <dbReference type="SAM" id="Phobius"/>
    </source>
</evidence>
<evidence type="ECO:0000313" key="2">
    <source>
        <dbReference type="EMBL" id="OGY90144.1"/>
    </source>
</evidence>
<reference evidence="2 3" key="1">
    <citation type="journal article" date="2016" name="Nat. Commun.">
        <title>Thousands of microbial genomes shed light on interconnected biogeochemical processes in an aquifer system.</title>
        <authorList>
            <person name="Anantharaman K."/>
            <person name="Brown C.T."/>
            <person name="Hug L.A."/>
            <person name="Sharon I."/>
            <person name="Castelle C.J."/>
            <person name="Probst A.J."/>
            <person name="Thomas B.C."/>
            <person name="Singh A."/>
            <person name="Wilkins M.J."/>
            <person name="Karaoz U."/>
            <person name="Brodie E.L."/>
            <person name="Williams K.H."/>
            <person name="Hubbard S.S."/>
            <person name="Banfield J.F."/>
        </authorList>
    </citation>
    <scope>NUCLEOTIDE SEQUENCE [LARGE SCALE GENOMIC DNA]</scope>
</reference>
<feature type="transmembrane region" description="Helical" evidence="1">
    <location>
        <begin position="55"/>
        <end position="76"/>
    </location>
</feature>
<accession>A0A1G2BLU1</accession>
<dbReference type="EMBL" id="MHKK01000016">
    <property type="protein sequence ID" value="OGY90144.1"/>
    <property type="molecule type" value="Genomic_DNA"/>
</dbReference>
<comment type="caution">
    <text evidence="2">The sequence shown here is derived from an EMBL/GenBank/DDBJ whole genome shotgun (WGS) entry which is preliminary data.</text>
</comment>
<sequence>MAHDVLAAFYNILPVVLAGILFIIVLKKKWLGVLKIPLDLDLRIRNESVFGRNKTWLGLGMMSFGTVFFTAVLSLTSNARTVVPLYDVSVSNLMRAWLVGACYSFGELPNSFIKRRLHIAPGEQANSPAQRLVFKIFDTVDSVIAAGLALFILYDLSLATYMWILILGSGIHAGTDVLMRRISLK</sequence>
<dbReference type="AlphaFoldDB" id="A0A1G2BLU1"/>
<feature type="transmembrane region" description="Helical" evidence="1">
    <location>
        <begin position="133"/>
        <end position="154"/>
    </location>
</feature>